<proteinExistence type="predicted"/>
<accession>A0A0N4WSK5</accession>
<feature type="coiled-coil region" evidence="1">
    <location>
        <begin position="91"/>
        <end position="118"/>
    </location>
</feature>
<feature type="region of interest" description="Disordered" evidence="2">
    <location>
        <begin position="26"/>
        <end position="50"/>
    </location>
</feature>
<evidence type="ECO:0000313" key="5">
    <source>
        <dbReference type="WBParaSite" id="HPLM_0001452701-mRNA-1"/>
    </source>
</evidence>
<evidence type="ECO:0000313" key="3">
    <source>
        <dbReference type="EMBL" id="VDO53086.1"/>
    </source>
</evidence>
<gene>
    <name evidence="3" type="ORF">HPLM_LOCUS14519</name>
</gene>
<keyword evidence="1" id="KW-0175">Coiled coil</keyword>
<protein>
    <submittedName>
        <fullName evidence="3 5">Uncharacterized protein</fullName>
    </submittedName>
</protein>
<dbReference type="WBParaSite" id="HPLM_0001452701-mRNA-1">
    <property type="protein sequence ID" value="HPLM_0001452701-mRNA-1"/>
    <property type="gene ID" value="HPLM_0001452701"/>
</dbReference>
<evidence type="ECO:0000256" key="1">
    <source>
        <dbReference type="SAM" id="Coils"/>
    </source>
</evidence>
<feature type="compositionally biased region" description="Polar residues" evidence="2">
    <location>
        <begin position="26"/>
        <end position="36"/>
    </location>
</feature>
<dbReference type="EMBL" id="UZAF01018598">
    <property type="protein sequence ID" value="VDO53086.1"/>
    <property type="molecule type" value="Genomic_DNA"/>
</dbReference>
<reference evidence="3 4" key="2">
    <citation type="submission" date="2018-11" db="EMBL/GenBank/DDBJ databases">
        <authorList>
            <consortium name="Pathogen Informatics"/>
        </authorList>
    </citation>
    <scope>NUCLEOTIDE SEQUENCE [LARGE SCALE GENOMIC DNA]</scope>
    <source>
        <strain evidence="3 4">MHpl1</strain>
    </source>
</reference>
<dbReference type="AlphaFoldDB" id="A0A0N4WSK5"/>
<evidence type="ECO:0000256" key="2">
    <source>
        <dbReference type="SAM" id="MobiDB-lite"/>
    </source>
</evidence>
<keyword evidence="4" id="KW-1185">Reference proteome</keyword>
<sequence>MKLRKEKTVTPADIIMARLSPTTQSALSSARATTLRTMDEEGQEERRSAAEEAKRARYVCHLPEIANPANVLDYMGGFNSRQFSVGPGYFQDEYKQQYLNLRRVAQLIQEELEEMKLKMELADRFLGGDYEVEFFAHIDEKTKNELKSYSISAHSPIYKEKSNLMALVLKHEGGRSRREQAVFVVLLGESIGPIQRKRYGNCTICDESQGSCQTRIEQTDDRKSDKSLLQMFG</sequence>
<dbReference type="Proteomes" id="UP000268014">
    <property type="component" value="Unassembled WGS sequence"/>
</dbReference>
<evidence type="ECO:0000313" key="4">
    <source>
        <dbReference type="Proteomes" id="UP000268014"/>
    </source>
</evidence>
<name>A0A0N4WSK5_HAEPC</name>
<reference evidence="5" key="1">
    <citation type="submission" date="2017-02" db="UniProtKB">
        <authorList>
            <consortium name="WormBaseParasite"/>
        </authorList>
    </citation>
    <scope>IDENTIFICATION</scope>
</reference>
<organism evidence="5">
    <name type="scientific">Haemonchus placei</name>
    <name type="common">Barber's pole worm</name>
    <dbReference type="NCBI Taxonomy" id="6290"/>
    <lineage>
        <taxon>Eukaryota</taxon>
        <taxon>Metazoa</taxon>
        <taxon>Ecdysozoa</taxon>
        <taxon>Nematoda</taxon>
        <taxon>Chromadorea</taxon>
        <taxon>Rhabditida</taxon>
        <taxon>Rhabditina</taxon>
        <taxon>Rhabditomorpha</taxon>
        <taxon>Strongyloidea</taxon>
        <taxon>Trichostrongylidae</taxon>
        <taxon>Haemonchus</taxon>
    </lineage>
</organism>